<evidence type="ECO:0000313" key="2">
    <source>
        <dbReference type="EMBL" id="CAL6030791.1"/>
    </source>
</evidence>
<dbReference type="Proteomes" id="UP001642409">
    <property type="component" value="Unassembled WGS sequence"/>
</dbReference>
<dbReference type="EMBL" id="CAXDID020000118">
    <property type="protein sequence ID" value="CAL6030791.1"/>
    <property type="molecule type" value="Genomic_DNA"/>
</dbReference>
<accession>A0AA86U487</accession>
<comment type="caution">
    <text evidence="1">The sequence shown here is derived from an EMBL/GenBank/DDBJ whole genome shotgun (WGS) entry which is preliminary data.</text>
</comment>
<name>A0AA86U487_9EUKA</name>
<proteinExistence type="predicted"/>
<evidence type="ECO:0000313" key="3">
    <source>
        <dbReference type="Proteomes" id="UP001642409"/>
    </source>
</evidence>
<sequence>MSPPNQNWSVGVVERKFITCGFVTFPKTMLIKLNQTILLFTLMNKNEDKLPGLQLLGVTVMFLKSTVLELINTAPNAIYPRVIQLPRIQQFVTLNTPLMLSISSIAPQDALLVSKFKQKLLTTVLIDLICSKYILQLAFTVSVEPILDNIFTFVSVSVVLGVKRDPDPTTCVPIYILTCEKSFQDQNNGQIVDEQTLSSIFKKAFVTTQAVGNTKPLEKSDLLTTFVTAYMSKDVEKVYQLHSTVNYISQQLIFNIISQIIVLFVKYNILELYMSQDQLID</sequence>
<dbReference type="EMBL" id="CATOUU010000646">
    <property type="protein sequence ID" value="CAI9937377.1"/>
    <property type="molecule type" value="Genomic_DNA"/>
</dbReference>
<protein>
    <submittedName>
        <fullName evidence="2">Hypothetical_protein</fullName>
    </submittedName>
</protein>
<gene>
    <name evidence="1" type="ORF">HINF_LOCUS25022</name>
    <name evidence="2" type="ORF">HINF_LOCUS33668</name>
</gene>
<reference evidence="2 3" key="2">
    <citation type="submission" date="2024-07" db="EMBL/GenBank/DDBJ databases">
        <authorList>
            <person name="Akdeniz Z."/>
        </authorList>
    </citation>
    <scope>NUCLEOTIDE SEQUENCE [LARGE SCALE GENOMIC DNA]</scope>
</reference>
<evidence type="ECO:0000313" key="1">
    <source>
        <dbReference type="EMBL" id="CAI9937377.1"/>
    </source>
</evidence>
<organism evidence="1">
    <name type="scientific">Hexamita inflata</name>
    <dbReference type="NCBI Taxonomy" id="28002"/>
    <lineage>
        <taxon>Eukaryota</taxon>
        <taxon>Metamonada</taxon>
        <taxon>Diplomonadida</taxon>
        <taxon>Hexamitidae</taxon>
        <taxon>Hexamitinae</taxon>
        <taxon>Hexamita</taxon>
    </lineage>
</organism>
<reference evidence="1" key="1">
    <citation type="submission" date="2023-06" db="EMBL/GenBank/DDBJ databases">
        <authorList>
            <person name="Kurt Z."/>
        </authorList>
    </citation>
    <scope>NUCLEOTIDE SEQUENCE</scope>
</reference>
<keyword evidence="3" id="KW-1185">Reference proteome</keyword>
<dbReference type="AlphaFoldDB" id="A0AA86U487"/>